<keyword evidence="2" id="KW-1185">Reference proteome</keyword>
<dbReference type="Proteomes" id="UP000621670">
    <property type="component" value="Unassembled WGS sequence"/>
</dbReference>
<proteinExistence type="predicted"/>
<dbReference type="RefSeq" id="WP_166132876.1">
    <property type="nucleotide sequence ID" value="NZ_JAAOBY010000001.1"/>
</dbReference>
<protein>
    <submittedName>
        <fullName evidence="1">Thioredoxin family protein</fullName>
    </submittedName>
</protein>
<dbReference type="Gene3D" id="3.40.30.10">
    <property type="entry name" value="Glutaredoxin"/>
    <property type="match status" value="1"/>
</dbReference>
<dbReference type="SUPFAM" id="SSF52833">
    <property type="entry name" value="Thioredoxin-like"/>
    <property type="match status" value="1"/>
</dbReference>
<gene>
    <name evidence="1" type="ORF">H8R26_02240</name>
</gene>
<organism evidence="1 2">
    <name type="scientific">Flavobacterium turcicum</name>
    <dbReference type="NCBI Taxonomy" id="2764718"/>
    <lineage>
        <taxon>Bacteria</taxon>
        <taxon>Pseudomonadati</taxon>
        <taxon>Bacteroidota</taxon>
        <taxon>Flavobacteriia</taxon>
        <taxon>Flavobacteriales</taxon>
        <taxon>Flavobacteriaceae</taxon>
        <taxon>Flavobacterium</taxon>
    </lineage>
</organism>
<dbReference type="Pfam" id="PF14595">
    <property type="entry name" value="Thioredoxin_9"/>
    <property type="match status" value="1"/>
</dbReference>
<reference evidence="1 2" key="1">
    <citation type="submission" date="2020-08" db="EMBL/GenBank/DDBJ databases">
        <title>Description of novel Flavobacterium F-400 isolate.</title>
        <authorList>
            <person name="Saticioglu I."/>
            <person name="Duman M."/>
            <person name="Altun S."/>
        </authorList>
    </citation>
    <scope>NUCLEOTIDE SEQUENCE [LARGE SCALE GENOMIC DNA]</scope>
    <source>
        <strain evidence="1 2">F-400</strain>
    </source>
</reference>
<accession>A0ABR7JCK1</accession>
<evidence type="ECO:0000313" key="1">
    <source>
        <dbReference type="EMBL" id="MBC5862231.1"/>
    </source>
</evidence>
<evidence type="ECO:0000313" key="2">
    <source>
        <dbReference type="Proteomes" id="UP000621670"/>
    </source>
</evidence>
<comment type="caution">
    <text evidence="1">The sequence shown here is derived from an EMBL/GenBank/DDBJ whole genome shotgun (WGS) entry which is preliminary data.</text>
</comment>
<dbReference type="InterPro" id="IPR036249">
    <property type="entry name" value="Thioredoxin-like_sf"/>
</dbReference>
<dbReference type="EMBL" id="JACRUM010000001">
    <property type="protein sequence ID" value="MBC5862231.1"/>
    <property type="molecule type" value="Genomic_DNA"/>
</dbReference>
<sequence>MKQEIEQALAKSYTYDGYKQLVTNLLSDGKSTGHIQSEDLTHYSQLNETRMKRLDKTIVITEAVAAQLKSIKQNYLFLVISEGWCGDAAQILPIINKMVNLAPTIDFQIVLRDDNEPLMNLFLTNNAKSIPILICINSDTNEVVNSWGPRPKPALELVENYKKEFGVIDATLKTNLQKWYHDDKGLTTQSEILQIILR</sequence>
<name>A0ABR7JCK1_9FLAO</name>